<organism evidence="1 2">
    <name type="scientific">Escherichia coli</name>
    <dbReference type="NCBI Taxonomy" id="562"/>
    <lineage>
        <taxon>Bacteria</taxon>
        <taxon>Pseudomonadati</taxon>
        <taxon>Pseudomonadota</taxon>
        <taxon>Gammaproteobacteria</taxon>
        <taxon>Enterobacterales</taxon>
        <taxon>Enterobacteriaceae</taxon>
        <taxon>Escherichia</taxon>
    </lineage>
</organism>
<protein>
    <submittedName>
        <fullName evidence="1">Uncharacterized protein</fullName>
    </submittedName>
</protein>
<name>A0A376TNX3_ECOLX</name>
<evidence type="ECO:0000313" key="1">
    <source>
        <dbReference type="EMBL" id="STI78189.1"/>
    </source>
</evidence>
<sequence>MFHATLFPQANQLIQGFLGFQHKAFYIVDLYVLSPHLEKGYFC</sequence>
<proteinExistence type="predicted"/>
<gene>
    <name evidence="1" type="ORF">NCTC8985_03510</name>
</gene>
<reference evidence="1 2" key="1">
    <citation type="submission" date="2018-06" db="EMBL/GenBank/DDBJ databases">
        <authorList>
            <consortium name="Pathogen Informatics"/>
            <person name="Doyle S."/>
        </authorList>
    </citation>
    <scope>NUCLEOTIDE SEQUENCE [LARGE SCALE GENOMIC DNA]</scope>
    <source>
        <strain evidence="1 2">NCTC8985</strain>
    </source>
</reference>
<dbReference type="AlphaFoldDB" id="A0A376TNX3"/>
<dbReference type="Proteomes" id="UP000254405">
    <property type="component" value="Unassembled WGS sequence"/>
</dbReference>
<dbReference type="EMBL" id="UGCO01000001">
    <property type="protein sequence ID" value="STI78189.1"/>
    <property type="molecule type" value="Genomic_DNA"/>
</dbReference>
<evidence type="ECO:0000313" key="2">
    <source>
        <dbReference type="Proteomes" id="UP000254405"/>
    </source>
</evidence>
<accession>A0A376TNX3</accession>